<evidence type="ECO:0000256" key="1">
    <source>
        <dbReference type="SAM" id="MobiDB-lite"/>
    </source>
</evidence>
<evidence type="ECO:0000313" key="4">
    <source>
        <dbReference type="Proteomes" id="UP000070457"/>
    </source>
</evidence>
<proteinExistence type="predicted"/>
<sequence>MEAHSSPHNQVPEAKRPRQSVPMHVVGGNSSLEDADVVFVGTDNHYDKGYQRAIANTLGILPQAGDVVLTEGEPFGGGMSGSWVPEMAEVDTSTVTLSGWENAGLYRQAAGLVDRMSQDIGMYNAAVSLGLGSIAAPFIAGLKRRIEQHERDFDSVVLNERSRAMKRSVMSVLGNRLKDGGTAFVYAGSAHLTRSQLSGMGRVRHVVLGV</sequence>
<dbReference type="AlphaFoldDB" id="A0A136LYW4"/>
<evidence type="ECO:0000256" key="2">
    <source>
        <dbReference type="SAM" id="Phobius"/>
    </source>
</evidence>
<protein>
    <submittedName>
        <fullName evidence="3">Uncharacterized protein</fullName>
    </submittedName>
</protein>
<dbReference type="EMBL" id="JYNZ01000003">
    <property type="protein sequence ID" value="KXK26864.1"/>
    <property type="molecule type" value="Genomic_DNA"/>
</dbReference>
<dbReference type="STRING" id="1617426.TR69_WS6001000885"/>
<accession>A0A136LYW4</accession>
<name>A0A136LYW4_9BACT</name>
<comment type="caution">
    <text evidence="3">The sequence shown here is derived from an EMBL/GenBank/DDBJ whole genome shotgun (WGS) entry which is preliminary data.</text>
</comment>
<keyword evidence="2" id="KW-1133">Transmembrane helix</keyword>
<evidence type="ECO:0000313" key="3">
    <source>
        <dbReference type="EMBL" id="KXK26864.1"/>
    </source>
</evidence>
<keyword evidence="2" id="KW-0472">Membrane</keyword>
<reference evidence="3 4" key="1">
    <citation type="submission" date="2015-02" db="EMBL/GenBank/DDBJ databases">
        <title>Improved understanding of the partial-nitritation anammox process through 23 genomes representing the majority of the microbial community.</title>
        <authorList>
            <person name="Speth D.R."/>
            <person name="In T Zandt M."/>
            <person name="Guerrero Cruz S."/>
            <person name="Jetten M.S."/>
            <person name="Dutilh B.E."/>
        </authorList>
    </citation>
    <scope>NUCLEOTIDE SEQUENCE [LARGE SCALE GENOMIC DNA]</scope>
    <source>
        <strain evidence="3">OLB20</strain>
    </source>
</reference>
<feature type="region of interest" description="Disordered" evidence="1">
    <location>
        <begin position="1"/>
        <end position="25"/>
    </location>
</feature>
<keyword evidence="2" id="KW-0812">Transmembrane</keyword>
<gene>
    <name evidence="3" type="ORF">TR69_WS6001000885</name>
</gene>
<organism evidence="3 4">
    <name type="scientific">candidate division WS6 bacterium OLB20</name>
    <dbReference type="NCBI Taxonomy" id="1617426"/>
    <lineage>
        <taxon>Bacteria</taxon>
        <taxon>Candidatus Dojkabacteria</taxon>
    </lineage>
</organism>
<dbReference type="Proteomes" id="UP000070457">
    <property type="component" value="Unassembled WGS sequence"/>
</dbReference>
<feature type="transmembrane region" description="Helical" evidence="2">
    <location>
        <begin position="122"/>
        <end position="142"/>
    </location>
</feature>